<protein>
    <recommendedName>
        <fullName evidence="4">Prolactin receptor</fullName>
    </recommendedName>
</protein>
<dbReference type="Proteomes" id="UP001497623">
    <property type="component" value="Unassembled WGS sequence"/>
</dbReference>
<name>A0AAV2RPQ9_MEGNR</name>
<evidence type="ECO:0000256" key="1">
    <source>
        <dbReference type="SAM" id="MobiDB-lite"/>
    </source>
</evidence>
<feature type="region of interest" description="Disordered" evidence="1">
    <location>
        <begin position="1"/>
        <end position="86"/>
    </location>
</feature>
<comment type="caution">
    <text evidence="2">The sequence shown here is derived from an EMBL/GenBank/DDBJ whole genome shotgun (WGS) entry which is preliminary data.</text>
</comment>
<dbReference type="AlphaFoldDB" id="A0AAV2RPQ9"/>
<feature type="non-terminal residue" evidence="2">
    <location>
        <position position="1"/>
    </location>
</feature>
<evidence type="ECO:0008006" key="4">
    <source>
        <dbReference type="Google" id="ProtNLM"/>
    </source>
</evidence>
<gene>
    <name evidence="2" type="ORF">MNOR_LOCUS27890</name>
</gene>
<keyword evidence="3" id="KW-1185">Reference proteome</keyword>
<reference evidence="2 3" key="1">
    <citation type="submission" date="2024-05" db="EMBL/GenBank/DDBJ databases">
        <authorList>
            <person name="Wallberg A."/>
        </authorList>
    </citation>
    <scope>NUCLEOTIDE SEQUENCE [LARGE SCALE GENOMIC DNA]</scope>
</reference>
<feature type="compositionally biased region" description="Basic and acidic residues" evidence="1">
    <location>
        <begin position="31"/>
        <end position="53"/>
    </location>
</feature>
<organism evidence="2 3">
    <name type="scientific">Meganyctiphanes norvegica</name>
    <name type="common">Northern krill</name>
    <name type="synonym">Thysanopoda norvegica</name>
    <dbReference type="NCBI Taxonomy" id="48144"/>
    <lineage>
        <taxon>Eukaryota</taxon>
        <taxon>Metazoa</taxon>
        <taxon>Ecdysozoa</taxon>
        <taxon>Arthropoda</taxon>
        <taxon>Crustacea</taxon>
        <taxon>Multicrustacea</taxon>
        <taxon>Malacostraca</taxon>
        <taxon>Eumalacostraca</taxon>
        <taxon>Eucarida</taxon>
        <taxon>Euphausiacea</taxon>
        <taxon>Euphausiidae</taxon>
        <taxon>Meganyctiphanes</taxon>
    </lineage>
</organism>
<dbReference type="EMBL" id="CAXKWB010029995">
    <property type="protein sequence ID" value="CAL4136897.1"/>
    <property type="molecule type" value="Genomic_DNA"/>
</dbReference>
<proteinExistence type="predicted"/>
<sequence length="124" mass="13899">EGDSTDEEADLKQNVSTASFLPQQLVRRKSILKEHIENSNHHHPHFSDEDLKKASSPSAASPCTLSAFPKEQHPRALAMPPPNSPISLTAIESYLEPVTPCDDLCRRQSQTCEKMMKDLDNFKE</sequence>
<evidence type="ECO:0000313" key="2">
    <source>
        <dbReference type="EMBL" id="CAL4136897.1"/>
    </source>
</evidence>
<evidence type="ECO:0000313" key="3">
    <source>
        <dbReference type="Proteomes" id="UP001497623"/>
    </source>
</evidence>
<feature type="compositionally biased region" description="Polar residues" evidence="1">
    <location>
        <begin position="13"/>
        <end position="22"/>
    </location>
</feature>
<accession>A0AAV2RPQ9</accession>